<protein>
    <submittedName>
        <fullName evidence="10 11">Tryptase, putative</fullName>
    </submittedName>
</protein>
<dbReference type="SUPFAM" id="SSF50494">
    <property type="entry name" value="Trypsin-like serine proteases"/>
    <property type="match status" value="2"/>
</dbReference>
<reference evidence="10 12" key="1">
    <citation type="journal article" date="2014" name="BMC Genomics">
        <title>Genome sequence of Anopheles sinensis provides insight into genetics basis of mosquito competence for malaria parasites.</title>
        <authorList>
            <person name="Zhou D."/>
            <person name="Zhang D."/>
            <person name="Ding G."/>
            <person name="Shi L."/>
            <person name="Hou Q."/>
            <person name="Ye Y."/>
            <person name="Xu Y."/>
            <person name="Zhou H."/>
            <person name="Xiong C."/>
            <person name="Li S."/>
            <person name="Yu J."/>
            <person name="Hong S."/>
            <person name="Yu X."/>
            <person name="Zou P."/>
            <person name="Chen C."/>
            <person name="Chang X."/>
            <person name="Wang W."/>
            <person name="Lv Y."/>
            <person name="Sun Y."/>
            <person name="Ma L."/>
            <person name="Shen B."/>
            <person name="Zhu C."/>
        </authorList>
    </citation>
    <scope>NUCLEOTIDE SEQUENCE [LARGE SCALE GENOMIC DNA]</scope>
</reference>
<dbReference type="FunFam" id="2.40.10.10:FF:000028">
    <property type="entry name" value="Serine protease easter"/>
    <property type="match status" value="1"/>
</dbReference>
<dbReference type="InterPro" id="IPR001314">
    <property type="entry name" value="Peptidase_S1A"/>
</dbReference>
<dbReference type="VEuPathDB" id="VectorBase:ASIC017733"/>
<dbReference type="VEuPathDB" id="VectorBase:ASIS009700"/>
<keyword evidence="7" id="KW-0325">Glycoprotein</keyword>
<evidence type="ECO:0000256" key="4">
    <source>
        <dbReference type="ARBA" id="ARBA00022729"/>
    </source>
</evidence>
<evidence type="ECO:0000256" key="1">
    <source>
        <dbReference type="ARBA" id="ARBA00004613"/>
    </source>
</evidence>
<accession>A0A084WH34</accession>
<evidence type="ECO:0000313" key="12">
    <source>
        <dbReference type="Proteomes" id="UP000030765"/>
    </source>
</evidence>
<evidence type="ECO:0000259" key="9">
    <source>
        <dbReference type="PROSITE" id="PS50240"/>
    </source>
</evidence>
<comment type="subcellular location">
    <subcellularLocation>
        <location evidence="1">Secreted</location>
    </subcellularLocation>
</comment>
<keyword evidence="5" id="KW-0391">Immunity</keyword>
<evidence type="ECO:0000256" key="8">
    <source>
        <dbReference type="ARBA" id="ARBA00024195"/>
    </source>
</evidence>
<dbReference type="OrthoDB" id="7727055at2759"/>
<evidence type="ECO:0000256" key="7">
    <source>
        <dbReference type="ARBA" id="ARBA00023180"/>
    </source>
</evidence>
<dbReference type="GO" id="GO:0006508">
    <property type="term" value="P:proteolysis"/>
    <property type="evidence" value="ECO:0007669"/>
    <property type="project" value="InterPro"/>
</dbReference>
<dbReference type="EMBL" id="KE525346">
    <property type="protein sequence ID" value="KFB49528.1"/>
    <property type="molecule type" value="Genomic_DNA"/>
</dbReference>
<dbReference type="Pfam" id="PF00089">
    <property type="entry name" value="Trypsin"/>
    <property type="match status" value="2"/>
</dbReference>
<dbReference type="GO" id="GO:0005576">
    <property type="term" value="C:extracellular region"/>
    <property type="evidence" value="ECO:0007669"/>
    <property type="project" value="UniProtKB-SubCell"/>
</dbReference>
<dbReference type="GO" id="GO:0045087">
    <property type="term" value="P:innate immune response"/>
    <property type="evidence" value="ECO:0007669"/>
    <property type="project" value="UniProtKB-KW"/>
</dbReference>
<dbReference type="PANTHER" id="PTHR24260:SF147">
    <property type="entry name" value="EG:BACR7A4.3 PROTEIN-RELATED"/>
    <property type="match status" value="1"/>
</dbReference>
<keyword evidence="12" id="KW-1185">Reference proteome</keyword>
<comment type="similarity">
    <text evidence="8">Belongs to the peptidase S1 family. CLIP subfamily.</text>
</comment>
<dbReference type="EMBL" id="ATLV01023783">
    <property type="status" value="NOT_ANNOTATED_CDS"/>
    <property type="molecule type" value="Genomic_DNA"/>
</dbReference>
<dbReference type="InterPro" id="IPR051333">
    <property type="entry name" value="CLIP_Serine_Protease"/>
</dbReference>
<dbReference type="InterPro" id="IPR001254">
    <property type="entry name" value="Trypsin_dom"/>
</dbReference>
<evidence type="ECO:0000313" key="11">
    <source>
        <dbReference type="EnsemblMetazoa" id="ASIC017733-PA"/>
    </source>
</evidence>
<dbReference type="AlphaFoldDB" id="A0A084WH34"/>
<dbReference type="PANTHER" id="PTHR24260">
    <property type="match status" value="1"/>
</dbReference>
<keyword evidence="6" id="KW-1015">Disulfide bond</keyword>
<dbReference type="GO" id="GO:0004252">
    <property type="term" value="F:serine-type endopeptidase activity"/>
    <property type="evidence" value="ECO:0007669"/>
    <property type="project" value="InterPro"/>
</dbReference>
<dbReference type="SMART" id="SM00020">
    <property type="entry name" value="Tryp_SPc"/>
    <property type="match status" value="1"/>
</dbReference>
<dbReference type="InterPro" id="IPR018114">
    <property type="entry name" value="TRYPSIN_HIS"/>
</dbReference>
<reference evidence="11" key="2">
    <citation type="submission" date="2020-05" db="UniProtKB">
        <authorList>
            <consortium name="EnsemblMetazoa"/>
        </authorList>
    </citation>
    <scope>IDENTIFICATION</scope>
</reference>
<organism evidence="10">
    <name type="scientific">Anopheles sinensis</name>
    <name type="common">Mosquito</name>
    <dbReference type="NCBI Taxonomy" id="74873"/>
    <lineage>
        <taxon>Eukaryota</taxon>
        <taxon>Metazoa</taxon>
        <taxon>Ecdysozoa</taxon>
        <taxon>Arthropoda</taxon>
        <taxon>Hexapoda</taxon>
        <taxon>Insecta</taxon>
        <taxon>Pterygota</taxon>
        <taxon>Neoptera</taxon>
        <taxon>Endopterygota</taxon>
        <taxon>Diptera</taxon>
        <taxon>Nematocera</taxon>
        <taxon>Culicoidea</taxon>
        <taxon>Culicidae</taxon>
        <taxon>Anophelinae</taxon>
        <taxon>Anopheles</taxon>
    </lineage>
</organism>
<dbReference type="VEuPathDB" id="VectorBase:ASIS016539"/>
<dbReference type="PROSITE" id="PS50240">
    <property type="entry name" value="TRYPSIN_DOM"/>
    <property type="match status" value="1"/>
</dbReference>
<evidence type="ECO:0000256" key="2">
    <source>
        <dbReference type="ARBA" id="ARBA00022525"/>
    </source>
</evidence>
<evidence type="ECO:0000256" key="6">
    <source>
        <dbReference type="ARBA" id="ARBA00023157"/>
    </source>
</evidence>
<evidence type="ECO:0000256" key="5">
    <source>
        <dbReference type="ARBA" id="ARBA00022859"/>
    </source>
</evidence>
<dbReference type="EnsemblMetazoa" id="ASIC017733-RA">
    <property type="protein sequence ID" value="ASIC017733-PA"/>
    <property type="gene ID" value="ASIC017733"/>
</dbReference>
<feature type="domain" description="Peptidase S1" evidence="9">
    <location>
        <begin position="29"/>
        <end position="279"/>
    </location>
</feature>
<keyword evidence="4" id="KW-0732">Signal</keyword>
<sequence length="622" mass="68723">MECLVRLIGVLLISNEDCDQRYEYLSPQIINSPVFGVEAYWREFAHLGAIGWTRDDGSIYWGCGGSLIWENFVLTAAHCVFNSDFKNSLPTVVRFGDLNLYNDTDDQFVQQYSIVKIIRHPEHRFIAKYHDIALLKLEKNIELHGTVVPACLWDDEEVRFTTLESAGWGTTGFGESQTPTLLKVALHPIDKSVCDRHYRAGDRGLKQGLKDYQLCAGDATMNTCQGDSGGPLEIKLLHTIYITPFIVAVTSFGSLCGKASPGVYTKVAPYIPWIRSVLEGQGEDAPDGNFTALLAKVTALAAVNCTLPKQFQPLLTKGLAEEHLCFGSDIFLVPEACEQSLGGGVQSTFLVDRAKHTVYALNLLGRDCGFGEPAIGVKISSHAQWLSQILLKNKRRSVESVLFYDADLELGDHCGLPDGTIGMCTDIRRCPKVQYDLNIQKAVTFCSTGTIVCCPFHNVLNATEGAGSELDTCSSLFRFADEQNHLSYAERDIKKRFPHVVKIQWILHHGLIKSCIGTLITQSVVVSSANCLSRIGNKTAELILDWETKSPQMSIEKIIIHPRYDASTLRNDIGLVKIGGTIESKSGTIPTCVWRNQTHTPLFLQQVRLSGNGIYQAGGMLK</sequence>
<keyword evidence="3" id="KW-0399">Innate immunity</keyword>
<name>A0A084WH34_ANOSI</name>
<dbReference type="PRINTS" id="PR00722">
    <property type="entry name" value="CHYMOTRYPSIN"/>
</dbReference>
<dbReference type="OMA" id="ISNEDCD"/>
<dbReference type="InterPro" id="IPR009003">
    <property type="entry name" value="Peptidase_S1_PA"/>
</dbReference>
<evidence type="ECO:0000256" key="3">
    <source>
        <dbReference type="ARBA" id="ARBA00022588"/>
    </source>
</evidence>
<dbReference type="VEuPathDB" id="VectorBase:ASIS000741"/>
<dbReference type="STRING" id="74873.A0A084WH34"/>
<dbReference type="PROSITE" id="PS00134">
    <property type="entry name" value="TRYPSIN_HIS"/>
    <property type="match status" value="1"/>
</dbReference>
<dbReference type="Proteomes" id="UP000030765">
    <property type="component" value="Unassembled WGS sequence"/>
</dbReference>
<evidence type="ECO:0000313" key="10">
    <source>
        <dbReference type="EMBL" id="KFB49528.1"/>
    </source>
</evidence>
<dbReference type="CDD" id="cd00190">
    <property type="entry name" value="Tryp_SPc"/>
    <property type="match status" value="1"/>
</dbReference>
<dbReference type="InterPro" id="IPR043504">
    <property type="entry name" value="Peptidase_S1_PA_chymotrypsin"/>
</dbReference>
<keyword evidence="2" id="KW-0964">Secreted</keyword>
<gene>
    <name evidence="10" type="ORF">ZHAS_00017733</name>
</gene>
<dbReference type="Gene3D" id="2.40.10.10">
    <property type="entry name" value="Trypsin-like serine proteases"/>
    <property type="match status" value="2"/>
</dbReference>
<proteinExistence type="inferred from homology"/>